<name>A0AAD7URE0_9FUNG</name>
<feature type="region of interest" description="Disordered" evidence="1">
    <location>
        <begin position="82"/>
        <end position="122"/>
    </location>
</feature>
<dbReference type="Proteomes" id="UP001234581">
    <property type="component" value="Unassembled WGS sequence"/>
</dbReference>
<dbReference type="RefSeq" id="XP_058337042.1">
    <property type="nucleotide sequence ID" value="XM_058492179.1"/>
</dbReference>
<accession>A0AAD7URE0</accession>
<dbReference type="EMBL" id="JARTCD010000117">
    <property type="protein sequence ID" value="KAJ8652128.1"/>
    <property type="molecule type" value="Genomic_DNA"/>
</dbReference>
<gene>
    <name evidence="2" type="ORF">O0I10_012233</name>
</gene>
<feature type="compositionally biased region" description="Acidic residues" evidence="1">
    <location>
        <begin position="85"/>
        <end position="120"/>
    </location>
</feature>
<dbReference type="AlphaFoldDB" id="A0AAD7URE0"/>
<protein>
    <submittedName>
        <fullName evidence="2">Uncharacterized protein</fullName>
    </submittedName>
</protein>
<keyword evidence="3" id="KW-1185">Reference proteome</keyword>
<evidence type="ECO:0000256" key="1">
    <source>
        <dbReference type="SAM" id="MobiDB-lite"/>
    </source>
</evidence>
<evidence type="ECO:0000313" key="3">
    <source>
        <dbReference type="Proteomes" id="UP001234581"/>
    </source>
</evidence>
<proteinExistence type="predicted"/>
<sequence>MQDVKKRTRKPARRFEVDTNKQNIWDALGNAQVNMSFKDRLAIDKQAAKDLCDGIRSIHGRKPRKTTTNLPLSTQVNAVNLVGSDGEESEVEDEKEEEWEVEDEKEEEWEDELDGDDEGSASESYLFDSEFEDDDADGYLSDGSITQYPYNPESMGTARPFAVKVHINGEPVEAIADTGFSVSHKQTTCKAFGSTNQQGSYVNTTAG</sequence>
<dbReference type="GeneID" id="83219620"/>
<comment type="caution">
    <text evidence="2">The sequence shown here is derived from an EMBL/GenBank/DDBJ whole genome shotgun (WGS) entry which is preliminary data.</text>
</comment>
<evidence type="ECO:0000313" key="2">
    <source>
        <dbReference type="EMBL" id="KAJ8652128.1"/>
    </source>
</evidence>
<reference evidence="2 3" key="1">
    <citation type="submission" date="2023-03" db="EMBL/GenBank/DDBJ databases">
        <title>Genome sequence of Lichtheimia ornata CBS 291.66.</title>
        <authorList>
            <person name="Mohabir J.T."/>
            <person name="Shea T.P."/>
            <person name="Kurbessoian T."/>
            <person name="Berby B."/>
            <person name="Fontaine J."/>
            <person name="Livny J."/>
            <person name="Gnirke A."/>
            <person name="Stajich J.E."/>
            <person name="Cuomo C.A."/>
        </authorList>
    </citation>
    <scope>NUCLEOTIDE SEQUENCE [LARGE SCALE GENOMIC DNA]</scope>
    <source>
        <strain evidence="2">CBS 291.66</strain>
    </source>
</reference>
<organism evidence="2 3">
    <name type="scientific">Lichtheimia ornata</name>
    <dbReference type="NCBI Taxonomy" id="688661"/>
    <lineage>
        <taxon>Eukaryota</taxon>
        <taxon>Fungi</taxon>
        <taxon>Fungi incertae sedis</taxon>
        <taxon>Mucoromycota</taxon>
        <taxon>Mucoromycotina</taxon>
        <taxon>Mucoromycetes</taxon>
        <taxon>Mucorales</taxon>
        <taxon>Lichtheimiaceae</taxon>
        <taxon>Lichtheimia</taxon>
    </lineage>
</organism>